<protein>
    <submittedName>
        <fullName evidence="2">CobW/P47K family protein</fullName>
    </submittedName>
</protein>
<name>G9YFW8_9FIRM</name>
<comment type="caution">
    <text evidence="2">The sequence shown here is derived from an EMBL/GenBank/DDBJ whole genome shotgun (WGS) entry which is preliminary data.</text>
</comment>
<dbReference type="PATRIC" id="fig|861450.3.peg.508"/>
<dbReference type="AlphaFoldDB" id="G9YFW8"/>
<dbReference type="Gene3D" id="3.40.50.300">
    <property type="entry name" value="P-loop containing nucleotide triphosphate hydrolases"/>
    <property type="match status" value="1"/>
</dbReference>
<dbReference type="InterPro" id="IPR027417">
    <property type="entry name" value="P-loop_NTPase"/>
</dbReference>
<keyword evidence="3" id="KW-1185">Reference proteome</keyword>
<proteinExistence type="predicted"/>
<dbReference type="GO" id="GO:0005737">
    <property type="term" value="C:cytoplasm"/>
    <property type="evidence" value="ECO:0007669"/>
    <property type="project" value="TreeGrafter"/>
</dbReference>
<gene>
    <name evidence="2" type="ORF">HMPREF0080_00531</name>
</gene>
<feature type="domain" description="CobW/HypB/UreG nucleotide-binding" evidence="1">
    <location>
        <begin position="3"/>
        <end position="151"/>
    </location>
</feature>
<dbReference type="Proteomes" id="UP000005481">
    <property type="component" value="Unassembled WGS sequence"/>
</dbReference>
<accession>G9YFW8</accession>
<evidence type="ECO:0000259" key="1">
    <source>
        <dbReference type="Pfam" id="PF02492"/>
    </source>
</evidence>
<reference evidence="2 3" key="1">
    <citation type="submission" date="2011-08" db="EMBL/GenBank/DDBJ databases">
        <authorList>
            <person name="Weinstock G."/>
            <person name="Sodergren E."/>
            <person name="Clifton S."/>
            <person name="Fulton L."/>
            <person name="Fulton B."/>
            <person name="Courtney L."/>
            <person name="Fronick C."/>
            <person name="Harrison M."/>
            <person name="Strong C."/>
            <person name="Farmer C."/>
            <person name="Delahaunty K."/>
            <person name="Markovic C."/>
            <person name="Hall O."/>
            <person name="Minx P."/>
            <person name="Tomlinson C."/>
            <person name="Mitreva M."/>
            <person name="Hou S."/>
            <person name="Chen J."/>
            <person name="Wollam A."/>
            <person name="Pepin K.H."/>
            <person name="Johnson M."/>
            <person name="Bhonagiri V."/>
            <person name="Zhang X."/>
            <person name="Suruliraj S."/>
            <person name="Warren W."/>
            <person name="Chinwalla A."/>
            <person name="Mardis E.R."/>
            <person name="Wilson R.K."/>
        </authorList>
    </citation>
    <scope>NUCLEOTIDE SEQUENCE [LARGE SCALE GENOMIC DNA]</scope>
    <source>
        <strain evidence="2 3">F0357</strain>
    </source>
</reference>
<dbReference type="eggNOG" id="COG0523">
    <property type="taxonomic scope" value="Bacteria"/>
</dbReference>
<organism evidence="2 3">
    <name type="scientific">Anaeroglobus geminatus F0357</name>
    <dbReference type="NCBI Taxonomy" id="861450"/>
    <lineage>
        <taxon>Bacteria</taxon>
        <taxon>Bacillati</taxon>
        <taxon>Bacillota</taxon>
        <taxon>Negativicutes</taxon>
        <taxon>Veillonellales</taxon>
        <taxon>Veillonellaceae</taxon>
        <taxon>Anaeroglobus</taxon>
    </lineage>
</organism>
<sequence>MIPVYIVSGFLGSGKTTFIQHLLGQMRDTGKVMVIENDFGEVSFDSALLKKQGIRFEELASGCICCTLAGDFKKSLHKVLQEASTDCIIIEPSGVAKLSDIIAVCQDKELTGAIRLVRAVTVVDAQAGYMYAENFGEFFIDQIRCGQDIFLSHAGENEDDTRMTIAPRSALKIKRRLFIRTHGKILIYRPVWAPLPELQQAATAVAGGSMNMNTASATLTTVSIIMTMLRTLFLKRLPFTR</sequence>
<dbReference type="Pfam" id="PF02492">
    <property type="entry name" value="cobW"/>
    <property type="match status" value="1"/>
</dbReference>
<dbReference type="RefSeq" id="WP_006789519.1">
    <property type="nucleotide sequence ID" value="NZ_JH417572.1"/>
</dbReference>
<dbReference type="HOGENOM" id="CLU_017452_1_4_9"/>
<dbReference type="PANTHER" id="PTHR13748:SF62">
    <property type="entry name" value="COBW DOMAIN-CONTAINING PROTEIN"/>
    <property type="match status" value="1"/>
</dbReference>
<dbReference type="InterPro" id="IPR051316">
    <property type="entry name" value="Zinc-reg_GTPase_activator"/>
</dbReference>
<dbReference type="SUPFAM" id="SSF52540">
    <property type="entry name" value="P-loop containing nucleoside triphosphate hydrolases"/>
    <property type="match status" value="1"/>
</dbReference>
<dbReference type="STRING" id="861450.HMPREF0080_00531"/>
<evidence type="ECO:0000313" key="2">
    <source>
        <dbReference type="EMBL" id="EHM42659.1"/>
    </source>
</evidence>
<dbReference type="EMBL" id="AGCJ01000016">
    <property type="protein sequence ID" value="EHM42659.1"/>
    <property type="molecule type" value="Genomic_DNA"/>
</dbReference>
<evidence type="ECO:0000313" key="3">
    <source>
        <dbReference type="Proteomes" id="UP000005481"/>
    </source>
</evidence>
<dbReference type="PANTHER" id="PTHR13748">
    <property type="entry name" value="COBW-RELATED"/>
    <property type="match status" value="1"/>
</dbReference>
<dbReference type="InterPro" id="IPR003495">
    <property type="entry name" value="CobW/HypB/UreG_nucleotide-bd"/>
</dbReference>